<evidence type="ECO:0000259" key="6">
    <source>
        <dbReference type="Pfam" id="PF13339"/>
    </source>
</evidence>
<keyword evidence="3" id="KW-0175">Coiled coil</keyword>
<evidence type="ECO:0000259" key="5">
    <source>
        <dbReference type="Pfam" id="PF08164"/>
    </source>
</evidence>
<dbReference type="PANTHER" id="PTHR15565:SF0">
    <property type="entry name" value="PROTEIN AATF"/>
    <property type="match status" value="1"/>
</dbReference>
<evidence type="ECO:0000313" key="7">
    <source>
        <dbReference type="EMBL" id="KAK5781649.1"/>
    </source>
</evidence>
<dbReference type="GO" id="GO:0000462">
    <property type="term" value="P:maturation of SSU-rRNA from tricistronic rRNA transcript (SSU-rRNA, 5.8S rRNA, LSU-rRNA)"/>
    <property type="evidence" value="ECO:0007669"/>
    <property type="project" value="TreeGrafter"/>
</dbReference>
<reference evidence="8" key="1">
    <citation type="submission" date="2023-07" db="EMBL/GenBank/DDBJ databases">
        <title>A draft genome of Kazachstania heterogenica Y-27499.</title>
        <authorList>
            <person name="Donic C."/>
            <person name="Kralova J.S."/>
            <person name="Fidel L."/>
            <person name="Ben-Dor S."/>
            <person name="Jung S."/>
        </authorList>
    </citation>
    <scope>NUCLEOTIDE SEQUENCE [LARGE SCALE GENOMIC DNA]</scope>
    <source>
        <strain evidence="8">Y27499</strain>
    </source>
</reference>
<evidence type="ECO:0000256" key="1">
    <source>
        <dbReference type="ARBA" id="ARBA00008966"/>
    </source>
</evidence>
<feature type="compositionally biased region" description="Basic and acidic residues" evidence="4">
    <location>
        <begin position="57"/>
        <end position="74"/>
    </location>
</feature>
<organism evidence="7 8">
    <name type="scientific">Arxiozyma heterogenica</name>
    <dbReference type="NCBI Taxonomy" id="278026"/>
    <lineage>
        <taxon>Eukaryota</taxon>
        <taxon>Fungi</taxon>
        <taxon>Dikarya</taxon>
        <taxon>Ascomycota</taxon>
        <taxon>Saccharomycotina</taxon>
        <taxon>Saccharomycetes</taxon>
        <taxon>Saccharomycetales</taxon>
        <taxon>Saccharomycetaceae</taxon>
        <taxon>Arxiozyma</taxon>
    </lineage>
</organism>
<feature type="region of interest" description="Disordered" evidence="4">
    <location>
        <begin position="535"/>
        <end position="555"/>
    </location>
</feature>
<dbReference type="InterPro" id="IPR025160">
    <property type="entry name" value="AATF"/>
</dbReference>
<evidence type="ECO:0000256" key="4">
    <source>
        <dbReference type="SAM" id="MobiDB-lite"/>
    </source>
</evidence>
<comment type="similarity">
    <text evidence="1">Belongs to the AATF family.</text>
</comment>
<gene>
    <name evidence="7" type="ORF">RI543_000834</name>
</gene>
<dbReference type="Pfam" id="PF08164">
    <property type="entry name" value="TRAUB"/>
    <property type="match status" value="1"/>
</dbReference>
<dbReference type="PANTHER" id="PTHR15565">
    <property type="entry name" value="AATF PROTEIN APOPTOSIS ANTAGONIZING TRANSCRIPTION FACTOR"/>
    <property type="match status" value="1"/>
</dbReference>
<keyword evidence="8" id="KW-1185">Reference proteome</keyword>
<accession>A0AAN7ZT49</accession>
<dbReference type="InterPro" id="IPR039223">
    <property type="entry name" value="AATF/Bfr2"/>
</dbReference>
<feature type="domain" description="AATF leucine zipper-containing" evidence="6">
    <location>
        <begin position="195"/>
        <end position="322"/>
    </location>
</feature>
<evidence type="ECO:0000256" key="2">
    <source>
        <dbReference type="ARBA" id="ARBA00013850"/>
    </source>
</evidence>
<feature type="compositionally biased region" description="Basic and acidic residues" evidence="4">
    <location>
        <begin position="543"/>
        <end position="555"/>
    </location>
</feature>
<feature type="compositionally biased region" description="Acidic residues" evidence="4">
    <location>
        <begin position="140"/>
        <end position="168"/>
    </location>
</feature>
<proteinExistence type="inferred from homology"/>
<dbReference type="GO" id="GO:0005730">
    <property type="term" value="C:nucleolus"/>
    <property type="evidence" value="ECO:0007669"/>
    <property type="project" value="TreeGrafter"/>
</dbReference>
<feature type="compositionally biased region" description="Acidic residues" evidence="4">
    <location>
        <begin position="42"/>
        <end position="56"/>
    </location>
</feature>
<dbReference type="EMBL" id="JAWIZZ010000031">
    <property type="protein sequence ID" value="KAK5781649.1"/>
    <property type="molecule type" value="Genomic_DNA"/>
</dbReference>
<evidence type="ECO:0000256" key="3">
    <source>
        <dbReference type="SAM" id="Coils"/>
    </source>
</evidence>
<sequence length="567" mass="65758">MTISLSEKINKIVSKRQKRQSLQDIDIENDNDLDRLNNYNNDENDEDENEDEENEKENEKLKKAHYVDVSESKLRKQLKKQQLELDPKYGGSIGSRKDLFQENSTNYSEDENSRNESDNGNEVDESKENESDALSFRTDSEDEIIQEEEYGGEDNEEEENEENNDNDERETKLSKIINKETRTAMNNLSQLTKIDAHKGHSILKQTKFFENIVDLRIKLQKLLNSINQLPLTAKSWTHINDNDTSSLLERNNKLLLKIFEKLFNLRLKFQLDDNITVKSSELSGFDKNKKKRSYDELLNHTDKLENDLRKYRNTVLNKWSAKIQMASGLQQLNSTKFNAINQPANVQVENQLADKDRLIKRTRLNRTNVVPFNFESDYKEGQLSLLSNNNSVNNKGNQDIESEEELDIPKNYDPREKGNLLGLDLTENPYIFNDEDFYRLLLNDLLDKKLHDTTNNNGIGANGTEIMITSTISNSRDNKIKKNIDTKASKGRKLNYSIQEPIAHFETPINNGYHWPDEQIDEFFAGLLGQKIDFNESDSGESDNDHIDEERKNEELAIKNDDIQIFG</sequence>
<feature type="region of interest" description="Disordered" evidence="4">
    <location>
        <begin position="14"/>
        <end position="171"/>
    </location>
</feature>
<comment type="caution">
    <text evidence="7">The sequence shown here is derived from an EMBL/GenBank/DDBJ whole genome shotgun (WGS) entry which is preliminary data.</text>
</comment>
<dbReference type="Proteomes" id="UP001306508">
    <property type="component" value="Unassembled WGS sequence"/>
</dbReference>
<feature type="domain" description="Apoptosis-antagonizing transcription factor C-terminal" evidence="5">
    <location>
        <begin position="438"/>
        <end position="528"/>
    </location>
</feature>
<dbReference type="AlphaFoldDB" id="A0AAN7ZT49"/>
<feature type="coiled-coil region" evidence="3">
    <location>
        <begin position="287"/>
        <end position="314"/>
    </location>
</feature>
<dbReference type="Pfam" id="PF13339">
    <property type="entry name" value="AATF-Che1"/>
    <property type="match status" value="1"/>
</dbReference>
<evidence type="ECO:0000313" key="8">
    <source>
        <dbReference type="Proteomes" id="UP001306508"/>
    </source>
</evidence>
<dbReference type="InterPro" id="IPR012617">
    <property type="entry name" value="AATF_C"/>
</dbReference>
<protein>
    <recommendedName>
        <fullName evidence="2">Protein BFR2</fullName>
    </recommendedName>
</protein>
<name>A0AAN7ZT49_9SACH</name>